<evidence type="ECO:0000256" key="2">
    <source>
        <dbReference type="SAM" id="MobiDB-lite"/>
    </source>
</evidence>
<accession>A0A976RUN6</accession>
<reference evidence="3" key="1">
    <citation type="submission" date="2020-08" db="EMBL/GenBank/DDBJ databases">
        <title>Identification of Transcription Factors in Gymnema sylvestre.</title>
        <authorList>
            <person name="Kalariya K.A."/>
        </authorList>
    </citation>
    <scope>NUCLEOTIDE SEQUENCE</scope>
</reference>
<keyword evidence="1" id="KW-0175">Coiled coil</keyword>
<proteinExistence type="evidence at transcript level"/>
<evidence type="ECO:0000256" key="1">
    <source>
        <dbReference type="SAM" id="Coils"/>
    </source>
</evidence>
<protein>
    <submittedName>
        <fullName evidence="3">RAV family protein</fullName>
    </submittedName>
</protein>
<dbReference type="SUPFAM" id="SSF55874">
    <property type="entry name" value="ATPase domain of HSP90 chaperone/DNA topoisomerase II/histidine kinase"/>
    <property type="match status" value="1"/>
</dbReference>
<dbReference type="InterPro" id="IPR036890">
    <property type="entry name" value="HATPase_C_sf"/>
</dbReference>
<sequence length="1627" mass="183347">MDSGKNQSILGKRVHRDSVDKRSPRRLSPFINQEVSNSNVEKVFEFCVLLPNGTSVDLTIRGKGGEIHLQEFVNRVKQEYLSRIGTFAPEKQKKTIHWKSQSLHIVDAYEKKITMKLNLEDFKANRCHILRLKDGSEEVDIFENMWNLTPATELLRELPEEYTYETALSDLIDNSLQAVWSNEPGERRLISVKITGQKIEIFDTGPGMDGSHENSLVQWGKMGASSHRSVKEQAIGCKPPFLMPYFGMYGYGGLIASMYLGRRGLVSSKTRQAKKVSILQLDREALLKASPEQSWRADGGFRHPLKSEIEKASHGSFTKVEILEPSYQIMDMYRLQCALKDIYFPYIQNNEVSKTGRTTTPIQFVVNGANLAGVTGGEVAVTNLLSCNGPEFTLQLHFSQDVSSTPNLGLRASVDANARLKCVYFPIIRGKESIDGILERLKETGCGISEDFKSFSHVSIRRLGRLLPDARWAWLPFMEPKQRKGVRGLMLKRCSFRVKCFIDTDAGFSPTTSKTDLAHHHPYTIALKNFGSKTLDKDVHIKITKDGKELNLTQLDKQYVDWISQMHDAYDEEVDSGEDEPIFIVGPSNKNELGVSYDVIRVHKRFCRKGYSWKSGQKVKVLKGACAGYHRTNTYATLEYIILENLKGDAGGEARLICRPMDVPNDSGCALHIDDENASIEIGKSISLPVSVIDTGKFVAVEDAEWEHQIEKSRQKAPSSIDVLNTSHCLDLGIEGEVPAGVIDAGFVPPKEIVAVIRPACFKTALASEPVNQRDIIEEDVEMTVEIVYRDENKKSKTILSRRIRPSSRKGFHGLYILPLRAELPELFRKAGHYTFLFSMEELSCLKFEKRVHVKALPQVGRWKLLSDPKINKFSTRVGSCFPPILVGCYDRYSNRIPFPPNTKVKIKISGGSAGFNAQLTGMKQSLSSDYLSLRVEDVMVKRCTLDKIRPSYEAKLSLFSHDESFRIETQCQVFPGVPEHVSIISLMPGKQLIPGQVIRDLKLEIFDEYNNHVGEHEVISLEADGFCIQKRGSDFKVDGNGCLDLSGILKVTEGYGRSVSFSVLYKGRVIFEQVLQTEKRHLRAAFEQPISCAAGTQLENLTFEVINSEGEVDKNIHNEDKGGQLHTLTVQSDSLQIDDSVRYSFSYGRCKVRNIPVSVTEGIFYFEVAHSFHPELHLSIEVHVKQAPEVERECFRAQSLDRNIFPFQGFSGITPSEMESVDFHNQTSDERLGLPDLFLTSNVQSLLESIINDQKFLEDNLCRSGLCIKEHEDRIKFLEHEQYVTTNEICNLQASLDLDNSHDQECTSEKDWVVRQIARKSGTAAALFCRMFQPPNNKLLEQKMGVMDKILGVVACLGIVRTNKLSRILARFLGEDQMLAIVCECSSYASNLVKYEPDGQVNVTCGLHALAADLGLTLDKQFVLICLENIRPYAGEISNDSRRILSLPNPTLSNGKPPPGFLGFAVNMIDPDVNHWNWRTSAGHGLRETLFYRLFGELQVYESREDMNKASYCITGGAVSLDGGIIINGIFPMGHCEPDIRFPHTRKHLSEQNVKIMNQIEEKRQKLRGVSNQLKTEQKNHSKVLKKYTKKRDRYQKFLKEKGPFLSLRNCVSLSQQSAVHFTGGH</sequence>
<name>A0A976RUN6_GYMSY</name>
<dbReference type="EMBL" id="MT936853">
    <property type="protein sequence ID" value="URM60717.1"/>
    <property type="molecule type" value="mRNA"/>
</dbReference>
<dbReference type="Pfam" id="PF13589">
    <property type="entry name" value="HATPase_c_3"/>
    <property type="match status" value="1"/>
</dbReference>
<evidence type="ECO:0000313" key="3">
    <source>
        <dbReference type="EMBL" id="URM60717.1"/>
    </source>
</evidence>
<feature type="coiled-coil region" evidence="1">
    <location>
        <begin position="1547"/>
        <end position="1581"/>
    </location>
</feature>
<organism evidence="3">
    <name type="scientific">Gymnema sylvestre</name>
    <name type="common">Gurmar</name>
    <name type="synonym">Periploca sylvestris</name>
    <dbReference type="NCBI Taxonomy" id="4068"/>
    <lineage>
        <taxon>Eukaryota</taxon>
        <taxon>Viridiplantae</taxon>
        <taxon>Streptophyta</taxon>
        <taxon>Embryophyta</taxon>
        <taxon>Tracheophyta</taxon>
        <taxon>Spermatophyta</taxon>
        <taxon>Magnoliopsida</taxon>
        <taxon>eudicotyledons</taxon>
        <taxon>Gunneridae</taxon>
        <taxon>Pentapetalae</taxon>
        <taxon>asterids</taxon>
        <taxon>lamiids</taxon>
        <taxon>Gentianales</taxon>
        <taxon>Apocynaceae</taxon>
        <taxon>Asclepiadoideae</taxon>
        <taxon>Marsdenieae</taxon>
        <taxon>Gymnema</taxon>
    </lineage>
</organism>
<dbReference type="PANTHER" id="PTHR33566">
    <property type="entry name" value="EN/SPM-LIKE TRANSPOSON-RELATED"/>
    <property type="match status" value="1"/>
</dbReference>
<feature type="region of interest" description="Disordered" evidence="2">
    <location>
        <begin position="1"/>
        <end position="22"/>
    </location>
</feature>
<dbReference type="PANTHER" id="PTHR33566:SF1">
    <property type="entry name" value="EN_SPM-LIKE TRANSPOSON-RELATED"/>
    <property type="match status" value="1"/>
</dbReference>
<dbReference type="Gene3D" id="3.30.565.10">
    <property type="entry name" value="Histidine kinase-like ATPase, C-terminal domain"/>
    <property type="match status" value="1"/>
</dbReference>